<dbReference type="VEuPathDB" id="ToxoDB:TGDOM2_285268"/>
<feature type="region of interest" description="Disordered" evidence="1">
    <location>
        <begin position="404"/>
        <end position="432"/>
    </location>
</feature>
<dbReference type="EMBL" id="AHZU02000811">
    <property type="protein sequence ID" value="KFG39891.1"/>
    <property type="molecule type" value="Genomic_DNA"/>
</dbReference>
<feature type="compositionally biased region" description="Basic and acidic residues" evidence="1">
    <location>
        <begin position="114"/>
        <end position="130"/>
    </location>
</feature>
<evidence type="ECO:0000313" key="4">
    <source>
        <dbReference type="Proteomes" id="UP000028837"/>
    </source>
</evidence>
<feature type="compositionally biased region" description="Basic and acidic residues" evidence="1">
    <location>
        <begin position="95"/>
        <end position="106"/>
    </location>
</feature>
<dbReference type="PANTHER" id="PTHR15606:SF4">
    <property type="entry name" value="DNAJ HOMOLOG SUBFAMILY C MEMBER 8"/>
    <property type="match status" value="1"/>
</dbReference>
<dbReference type="InterPro" id="IPR042858">
    <property type="entry name" value="DNAJC8"/>
</dbReference>
<organism evidence="3 4">
    <name type="scientific">Toxoplasma gondii GAB2-2007-GAL-DOM2</name>
    <dbReference type="NCBI Taxonomy" id="1130820"/>
    <lineage>
        <taxon>Eukaryota</taxon>
        <taxon>Sar</taxon>
        <taxon>Alveolata</taxon>
        <taxon>Apicomplexa</taxon>
        <taxon>Conoidasida</taxon>
        <taxon>Coccidia</taxon>
        <taxon>Eucoccidiorida</taxon>
        <taxon>Eimeriorina</taxon>
        <taxon>Sarcocystidae</taxon>
        <taxon>Toxoplasma</taxon>
    </lineage>
</organism>
<feature type="region of interest" description="Disordered" evidence="1">
    <location>
        <begin position="177"/>
        <end position="197"/>
    </location>
</feature>
<dbReference type="CDD" id="cd06257">
    <property type="entry name" value="DnaJ"/>
    <property type="match status" value="1"/>
</dbReference>
<accession>A0A086K673</accession>
<dbReference type="OrthoDB" id="10250354at2759"/>
<dbReference type="SMART" id="SM00271">
    <property type="entry name" value="DnaJ"/>
    <property type="match status" value="1"/>
</dbReference>
<dbReference type="PRINTS" id="PR00625">
    <property type="entry name" value="JDOMAIN"/>
</dbReference>
<feature type="domain" description="J" evidence="2">
    <location>
        <begin position="217"/>
        <end position="281"/>
    </location>
</feature>
<dbReference type="Pfam" id="PF00226">
    <property type="entry name" value="DnaJ"/>
    <property type="match status" value="1"/>
</dbReference>
<protein>
    <submittedName>
        <fullName evidence="3">DnaJ domain-containing protein</fullName>
    </submittedName>
</protein>
<dbReference type="InterPro" id="IPR036869">
    <property type="entry name" value="J_dom_sf"/>
</dbReference>
<name>A0A086K673_TOXGO</name>
<evidence type="ECO:0000313" key="3">
    <source>
        <dbReference type="EMBL" id="KFG39891.1"/>
    </source>
</evidence>
<dbReference type="PROSITE" id="PS50076">
    <property type="entry name" value="DNAJ_2"/>
    <property type="match status" value="1"/>
</dbReference>
<dbReference type="Gene3D" id="1.10.287.110">
    <property type="entry name" value="DnaJ domain"/>
    <property type="match status" value="1"/>
</dbReference>
<dbReference type="Proteomes" id="UP000028837">
    <property type="component" value="Unassembled WGS sequence"/>
</dbReference>
<evidence type="ECO:0000259" key="2">
    <source>
        <dbReference type="PROSITE" id="PS50076"/>
    </source>
</evidence>
<feature type="compositionally biased region" description="Acidic residues" evidence="1">
    <location>
        <begin position="142"/>
        <end position="158"/>
    </location>
</feature>
<comment type="caution">
    <text evidence="3">The sequence shown here is derived from an EMBL/GenBank/DDBJ whole genome shotgun (WGS) entry which is preliminary data.</text>
</comment>
<evidence type="ECO:0000256" key="1">
    <source>
        <dbReference type="SAM" id="MobiDB-lite"/>
    </source>
</evidence>
<dbReference type="SUPFAM" id="SSF46565">
    <property type="entry name" value="Chaperone J-domain"/>
    <property type="match status" value="1"/>
</dbReference>
<feature type="region of interest" description="Disordered" evidence="1">
    <location>
        <begin position="338"/>
        <end position="358"/>
    </location>
</feature>
<feature type="region of interest" description="Disordered" evidence="1">
    <location>
        <begin position="1"/>
        <end position="161"/>
    </location>
</feature>
<dbReference type="AlphaFoldDB" id="A0A086K673"/>
<feature type="compositionally biased region" description="Basic and acidic residues" evidence="1">
    <location>
        <begin position="63"/>
        <end position="82"/>
    </location>
</feature>
<dbReference type="GO" id="GO:0005634">
    <property type="term" value="C:nucleus"/>
    <property type="evidence" value="ECO:0007669"/>
    <property type="project" value="TreeGrafter"/>
</dbReference>
<dbReference type="InterPro" id="IPR001623">
    <property type="entry name" value="DnaJ_domain"/>
</dbReference>
<gene>
    <name evidence="3" type="ORF">TGDOM2_285268</name>
</gene>
<dbReference type="PANTHER" id="PTHR15606">
    <property type="entry name" value="DNAJ HOMOLOG SUBFAMILY C MEMBER 8/LIPOPOLYSACCHARIDE SPECIFIC RESPONSE-7-RELATED"/>
    <property type="match status" value="1"/>
</dbReference>
<reference evidence="3 4" key="1">
    <citation type="submission" date="2014-02" db="EMBL/GenBank/DDBJ databases">
        <authorList>
            <person name="Sibley D."/>
            <person name="Venepally P."/>
            <person name="Karamycheva S."/>
            <person name="Hadjithomas M."/>
            <person name="Khan A."/>
            <person name="Brunk B."/>
            <person name="Roos D."/>
            <person name="Caler E."/>
            <person name="Lorenzi H."/>
        </authorList>
    </citation>
    <scope>NUCLEOTIDE SEQUENCE [LARGE SCALE GENOMIC DNA]</scope>
    <source>
        <strain evidence="3 4">GAB2-2007-GAL-DOM2</strain>
    </source>
</reference>
<sequence length="432" mass="49344">MEPSDGTVRTPEAAPAPGSLRAAPVHAGTGESETAFPAVPAKEERGESGGSFQSAACLCGPAEHPEKTPREEKEEKKGREEPYASPADGSAVPEAKTEGTGAEKTDSGVPGEETTAKQESGDSLDEERGPSRLKFPSYDDFLREEEEDRNAEEPDEEEPGKANLDAAFELFMSEVKDMPAVTGKSNGRGKKEARTAMRKFKSSDEECLRLTCQTFPSPFQVLLLGPEASEDDIRKQYRKLSLLIHPDKCKHPNAQEAFQVVNKAYEQLQRPEMREKYRDVIEEAKRRVLKENAKENKKRRTQSIDVPLLSEDPEELQTEIMEMCEKLLEETRERREYAERTRQANERYEKEQLEKQANEELEKCRERKEWLDKRDERVGAWREYQSAIQAKDVTLQAFTGVKHRREERKEDDLVRKKKQMQGIDTSYKDSWR</sequence>
<proteinExistence type="predicted"/>